<protein>
    <submittedName>
        <fullName evidence="1">Uncharacterized protein</fullName>
    </submittedName>
</protein>
<dbReference type="Proteomes" id="UP000078559">
    <property type="component" value="Chromosome 1"/>
</dbReference>
<sequence length="57" mass="6384">MRVTTTTTAHASTYPAWLNISLPYTNFYLTVAQGLHKLGRCSTANMLPWGYIHDQVA</sequence>
<organism evidence="1 2">
    <name type="scientific">Cytospora mali</name>
    <name type="common">Apple Valsa canker fungus</name>
    <name type="synonym">Valsa mali</name>
    <dbReference type="NCBI Taxonomy" id="578113"/>
    <lineage>
        <taxon>Eukaryota</taxon>
        <taxon>Fungi</taxon>
        <taxon>Dikarya</taxon>
        <taxon>Ascomycota</taxon>
        <taxon>Pezizomycotina</taxon>
        <taxon>Sordariomycetes</taxon>
        <taxon>Sordariomycetidae</taxon>
        <taxon>Diaporthales</taxon>
        <taxon>Cytosporaceae</taxon>
        <taxon>Cytospora</taxon>
    </lineage>
</organism>
<dbReference type="EMBL" id="CM003098">
    <property type="protein sequence ID" value="KUI64720.1"/>
    <property type="molecule type" value="Genomic_DNA"/>
</dbReference>
<name>A0A194VLI9_CYTMA</name>
<accession>A0A194VLI9</accession>
<reference evidence="1" key="1">
    <citation type="submission" date="2014-12" db="EMBL/GenBank/DDBJ databases">
        <title>Genome Sequence of Valsa Canker Pathogens Uncovers a Specific Adaption of Colonization on Woody Bark.</title>
        <authorList>
            <person name="Yin Z."/>
            <person name="Liu H."/>
            <person name="Gao X."/>
            <person name="Li Z."/>
            <person name="Song N."/>
            <person name="Ke X."/>
            <person name="Dai Q."/>
            <person name="Wu Y."/>
            <person name="Sun Y."/>
            <person name="Xu J.-R."/>
            <person name="Kang Z.K."/>
            <person name="Wang L."/>
            <person name="Huang L."/>
        </authorList>
    </citation>
    <scope>NUCLEOTIDE SEQUENCE [LARGE SCALE GENOMIC DNA]</scope>
    <source>
        <strain evidence="1">03-8</strain>
    </source>
</reference>
<evidence type="ECO:0000313" key="1">
    <source>
        <dbReference type="EMBL" id="KUI64720.1"/>
    </source>
</evidence>
<gene>
    <name evidence="1" type="ORF">VM1G_11271</name>
</gene>
<evidence type="ECO:0000313" key="2">
    <source>
        <dbReference type="Proteomes" id="UP000078559"/>
    </source>
</evidence>
<dbReference type="AlphaFoldDB" id="A0A194VLI9"/>
<keyword evidence="2" id="KW-1185">Reference proteome</keyword>
<dbReference type="SMR" id="A0A194VLI9"/>
<proteinExistence type="predicted"/>